<organism evidence="4 5">
    <name type="scientific">Coemansia reversa (strain ATCC 12441 / NRRL 1564)</name>
    <dbReference type="NCBI Taxonomy" id="763665"/>
    <lineage>
        <taxon>Eukaryota</taxon>
        <taxon>Fungi</taxon>
        <taxon>Fungi incertae sedis</taxon>
        <taxon>Zoopagomycota</taxon>
        <taxon>Kickxellomycotina</taxon>
        <taxon>Kickxellomycetes</taxon>
        <taxon>Kickxellales</taxon>
        <taxon>Kickxellaceae</taxon>
        <taxon>Coemansia</taxon>
    </lineage>
</organism>
<dbReference type="STRING" id="763665.A0A2G5BEV6"/>
<dbReference type="GO" id="GO:0003877">
    <property type="term" value="F:ATP:ADP adenylyltransferase activity"/>
    <property type="evidence" value="ECO:0007669"/>
    <property type="project" value="InterPro"/>
</dbReference>
<dbReference type="OrthoDB" id="10267950at2759"/>
<dbReference type="EMBL" id="KZ303494">
    <property type="protein sequence ID" value="PIA17522.1"/>
    <property type="molecule type" value="Genomic_DNA"/>
</dbReference>
<keyword evidence="4" id="KW-0808">Transferase</keyword>
<accession>A0A2G5BEV6</accession>
<evidence type="ECO:0000313" key="5">
    <source>
        <dbReference type="Proteomes" id="UP000242474"/>
    </source>
</evidence>
<evidence type="ECO:0000313" key="4">
    <source>
        <dbReference type="EMBL" id="PIA17522.1"/>
    </source>
</evidence>
<dbReference type="PANTHER" id="PTHR38420:SF1">
    <property type="entry name" value="PUTATIVE (AFU_ORTHOLOGUE AFUA_5G14690)-RELATED"/>
    <property type="match status" value="1"/>
</dbReference>
<protein>
    <submittedName>
        <fullName evidence="4">ATP adenylyltransferase</fullName>
    </submittedName>
</protein>
<dbReference type="InterPro" id="IPR009163">
    <property type="entry name" value="Ap4A_phos1/2"/>
</dbReference>
<feature type="active site" description="Nucleophile" evidence="1">
    <location>
        <position position="149"/>
    </location>
</feature>
<dbReference type="PANTHER" id="PTHR38420">
    <property type="entry name" value="AP-4-A PHOSPHORYLASE II"/>
    <property type="match status" value="1"/>
</dbReference>
<dbReference type="GO" id="GO:0005524">
    <property type="term" value="F:ATP binding"/>
    <property type="evidence" value="ECO:0007669"/>
    <property type="project" value="InterPro"/>
</dbReference>
<keyword evidence="4" id="KW-0548">Nucleotidyltransferase</keyword>
<dbReference type="InterPro" id="IPR019200">
    <property type="entry name" value="ATP_adenylylTrfase_C"/>
</dbReference>
<dbReference type="Pfam" id="PF19327">
    <property type="entry name" value="Ap4A_phos_N"/>
    <property type="match status" value="1"/>
</dbReference>
<evidence type="ECO:0000259" key="2">
    <source>
        <dbReference type="Pfam" id="PF09830"/>
    </source>
</evidence>
<dbReference type="AlphaFoldDB" id="A0A2G5BEV6"/>
<dbReference type="SUPFAM" id="SSF54197">
    <property type="entry name" value="HIT-like"/>
    <property type="match status" value="1"/>
</dbReference>
<dbReference type="PIRSF" id="PIRSF000846">
    <property type="entry name" value="ATP_adenylyltr"/>
    <property type="match status" value="1"/>
</dbReference>
<dbReference type="InterPro" id="IPR043171">
    <property type="entry name" value="Ap4A_phos1/2-like"/>
</dbReference>
<proteinExistence type="predicted"/>
<dbReference type="Pfam" id="PF09830">
    <property type="entry name" value="ATP_transf"/>
    <property type="match status" value="1"/>
</dbReference>
<name>A0A2G5BEV6_COERN</name>
<dbReference type="InterPro" id="IPR036265">
    <property type="entry name" value="HIT-like_sf"/>
</dbReference>
<feature type="domain" description="ATP adenylyltransferase C-terminal" evidence="2">
    <location>
        <begin position="183"/>
        <end position="283"/>
    </location>
</feature>
<reference evidence="4 5" key="1">
    <citation type="journal article" date="2015" name="Genome Biol. Evol.">
        <title>Phylogenomic analyses indicate that early fungi evolved digesting cell walls of algal ancestors of land plants.</title>
        <authorList>
            <person name="Chang Y."/>
            <person name="Wang S."/>
            <person name="Sekimoto S."/>
            <person name="Aerts A.L."/>
            <person name="Choi C."/>
            <person name="Clum A."/>
            <person name="LaButti K.M."/>
            <person name="Lindquist E.A."/>
            <person name="Yee Ngan C."/>
            <person name="Ohm R.A."/>
            <person name="Salamov A.A."/>
            <person name="Grigoriev I.V."/>
            <person name="Spatafora J.W."/>
            <person name="Berbee M.L."/>
        </authorList>
    </citation>
    <scope>NUCLEOTIDE SEQUENCE [LARGE SCALE GENOMIC DNA]</scope>
    <source>
        <strain evidence="4 5">NRRL 1564</strain>
    </source>
</reference>
<dbReference type="Proteomes" id="UP000242474">
    <property type="component" value="Unassembled WGS sequence"/>
</dbReference>
<dbReference type="Gene3D" id="3.30.428.70">
    <property type="match status" value="1"/>
</dbReference>
<sequence length="302" mass="33108">MSKRLDGLVYSRYASAVAQGALLFTESTIHSHREQGVLFMIRLVPALAKKPSSKPNENQRAKNFVNPFLPYDDRLHVAQLGASHNLLLNKYCVVPYHLLITTAKFRQQGEPLDTTDFAAVLDTINGLSNSQIVFYNSGEESGASQPHKHLQLLPMPASLDLAPSTELWLRSNPPLGRVFTSDRLPFAHFGVRLAERHLEPAALVTVYLAALRELTSAYGSGISYNMVLTRPALLLFPRCQSSWCGISINSLGFAGLVLCKTKEEQDLLDNVGVLRLLTHVGFPRIPVADDGHGLPVSGAGDK</sequence>
<dbReference type="InterPro" id="IPR045759">
    <property type="entry name" value="Ap4A_phos1/2_N"/>
</dbReference>
<gene>
    <name evidence="4" type="ORF">COEREDRAFT_7485</name>
</gene>
<evidence type="ECO:0000259" key="3">
    <source>
        <dbReference type="Pfam" id="PF19327"/>
    </source>
</evidence>
<feature type="domain" description="Ap4A phosphorylase 1/2 N-terminal" evidence="3">
    <location>
        <begin position="9"/>
        <end position="158"/>
    </location>
</feature>
<evidence type="ECO:0000256" key="1">
    <source>
        <dbReference type="PIRSR" id="PIRSR000846-1"/>
    </source>
</evidence>
<dbReference type="GO" id="GO:0009117">
    <property type="term" value="P:nucleotide metabolic process"/>
    <property type="evidence" value="ECO:0007669"/>
    <property type="project" value="InterPro"/>
</dbReference>
<keyword evidence="5" id="KW-1185">Reference proteome</keyword>